<gene>
    <name evidence="1" type="ORF">ACJ72_08716</name>
</gene>
<evidence type="ECO:0000313" key="2">
    <source>
        <dbReference type="Proteomes" id="UP000091918"/>
    </source>
</evidence>
<sequence>MHFTRVIINSDCVLYDIIFSHLIQKLNLQCMKFPDCLIKEFNDNYQIIDKVVYTALNVEEYIAKRFYFYMIKTLQDTNFSHITLKMS</sequence>
<name>A0A1B7NJZ2_9EURO</name>
<evidence type="ECO:0000313" key="1">
    <source>
        <dbReference type="EMBL" id="OAX76990.1"/>
    </source>
</evidence>
<proteinExistence type="predicted"/>
<keyword evidence="2" id="KW-1185">Reference proteome</keyword>
<accession>A0A1B7NJZ2</accession>
<dbReference type="EMBL" id="LGUA01003743">
    <property type="protein sequence ID" value="OAX76990.1"/>
    <property type="molecule type" value="Genomic_DNA"/>
</dbReference>
<protein>
    <submittedName>
        <fullName evidence="1">Uncharacterized protein</fullName>
    </submittedName>
</protein>
<dbReference type="Proteomes" id="UP000091918">
    <property type="component" value="Unassembled WGS sequence"/>
</dbReference>
<dbReference type="OrthoDB" id="5417660at2759"/>
<reference evidence="1 2" key="1">
    <citation type="submission" date="2015-07" db="EMBL/GenBank/DDBJ databases">
        <title>Emmonsia species relationships and genome sequence.</title>
        <authorList>
            <person name="Cuomo C.A."/>
            <person name="Schwartz I.S."/>
            <person name="Kenyon C."/>
            <person name="de Hoog G.S."/>
            <person name="Govender N.P."/>
            <person name="Botha A."/>
            <person name="Moreno L."/>
            <person name="de Vries M."/>
            <person name="Munoz J.F."/>
            <person name="Stielow J.B."/>
        </authorList>
    </citation>
    <scope>NUCLEOTIDE SEQUENCE [LARGE SCALE GENOMIC DNA]</scope>
    <source>
        <strain evidence="1 2">CBS 136260</strain>
    </source>
</reference>
<comment type="caution">
    <text evidence="1">The sequence shown here is derived from an EMBL/GenBank/DDBJ whole genome shotgun (WGS) entry which is preliminary data.</text>
</comment>
<organism evidence="1 2">
    <name type="scientific">Emergomyces africanus</name>
    <dbReference type="NCBI Taxonomy" id="1955775"/>
    <lineage>
        <taxon>Eukaryota</taxon>
        <taxon>Fungi</taxon>
        <taxon>Dikarya</taxon>
        <taxon>Ascomycota</taxon>
        <taxon>Pezizomycotina</taxon>
        <taxon>Eurotiomycetes</taxon>
        <taxon>Eurotiomycetidae</taxon>
        <taxon>Onygenales</taxon>
        <taxon>Ajellomycetaceae</taxon>
        <taxon>Emergomyces</taxon>
    </lineage>
</organism>
<dbReference type="AlphaFoldDB" id="A0A1B7NJZ2"/>